<evidence type="ECO:0000259" key="2">
    <source>
        <dbReference type="Pfam" id="PF14219"/>
    </source>
</evidence>
<feature type="transmembrane region" description="Helical" evidence="1">
    <location>
        <begin position="71"/>
        <end position="93"/>
    </location>
</feature>
<keyword evidence="1" id="KW-0812">Transmembrane</keyword>
<evidence type="ECO:0000313" key="3">
    <source>
        <dbReference type="EMBL" id="GEO85062.1"/>
    </source>
</evidence>
<name>A0A512HHY3_9HYPH</name>
<dbReference type="InterPro" id="IPR025565">
    <property type="entry name" value="DUF4328"/>
</dbReference>
<dbReference type="RefSeq" id="WP_147180001.1">
    <property type="nucleotide sequence ID" value="NZ_BJZP01000008.1"/>
</dbReference>
<dbReference type="EMBL" id="BJZP01000008">
    <property type="protein sequence ID" value="GEO85062.1"/>
    <property type="molecule type" value="Genomic_DNA"/>
</dbReference>
<dbReference type="AlphaFoldDB" id="A0A512HHY3"/>
<evidence type="ECO:0000256" key="1">
    <source>
        <dbReference type="SAM" id="Phobius"/>
    </source>
</evidence>
<dbReference type="Proteomes" id="UP000321717">
    <property type="component" value="Unassembled WGS sequence"/>
</dbReference>
<comment type="caution">
    <text evidence="3">The sequence shown here is derived from an EMBL/GenBank/DDBJ whole genome shotgun (WGS) entry which is preliminary data.</text>
</comment>
<keyword evidence="4" id="KW-1185">Reference proteome</keyword>
<dbReference type="Pfam" id="PF14219">
    <property type="entry name" value="DUF4328"/>
    <property type="match status" value="1"/>
</dbReference>
<feature type="transmembrane region" description="Helical" evidence="1">
    <location>
        <begin position="156"/>
        <end position="175"/>
    </location>
</feature>
<feature type="domain" description="DUF4328" evidence="2">
    <location>
        <begin position="73"/>
        <end position="217"/>
    </location>
</feature>
<feature type="transmembrane region" description="Helical" evidence="1">
    <location>
        <begin position="21"/>
        <end position="51"/>
    </location>
</feature>
<proteinExistence type="predicted"/>
<keyword evidence="1" id="KW-1133">Transmembrane helix</keyword>
<keyword evidence="1" id="KW-0472">Membrane</keyword>
<reference evidence="3 4" key="1">
    <citation type="submission" date="2019-07" db="EMBL/GenBank/DDBJ databases">
        <title>Whole genome shotgun sequence of Rhizobium naphthalenivorans NBRC 107585.</title>
        <authorList>
            <person name="Hosoyama A."/>
            <person name="Uohara A."/>
            <person name="Ohji S."/>
            <person name="Ichikawa N."/>
        </authorList>
    </citation>
    <scope>NUCLEOTIDE SEQUENCE [LARGE SCALE GENOMIC DNA]</scope>
    <source>
        <strain evidence="3 4">NBRC 107585</strain>
    </source>
</reference>
<gene>
    <name evidence="3" type="ORF">RNA01_19940</name>
</gene>
<feature type="transmembrane region" description="Helical" evidence="1">
    <location>
        <begin position="113"/>
        <end position="131"/>
    </location>
</feature>
<evidence type="ECO:0000313" key="4">
    <source>
        <dbReference type="Proteomes" id="UP000321717"/>
    </source>
</evidence>
<sequence length="245" mass="26833">MSKGRPLPAKSLADGLSWARRAWVVLAWLSGSMLVLSVGFYLYIAFVSYVIEHTGSTFRTGADSAAFQVMLNASGVFDLCLTVLEAVAILVFLRWIWLSVVLARAVNRESVRYAPWVAVVGFLVPIVNYWMPLQVLIDLEAFAAAEEERPVSAFPWYPAGMVFCGFLAYGLWQIVNATPVEGFSNPAASQRLMQIAALGAIAHLVLLMLSNAYMRIVSTGQELALRELAETERLTSAAAVRSDVP</sequence>
<accession>A0A512HHY3</accession>
<feature type="transmembrane region" description="Helical" evidence="1">
    <location>
        <begin position="195"/>
        <end position="214"/>
    </location>
</feature>
<protein>
    <recommendedName>
        <fullName evidence="2">DUF4328 domain-containing protein</fullName>
    </recommendedName>
</protein>
<dbReference type="OrthoDB" id="8403701at2"/>
<organism evidence="3 4">
    <name type="scientific">Ciceribacter naphthalenivorans</name>
    <dbReference type="NCBI Taxonomy" id="1118451"/>
    <lineage>
        <taxon>Bacteria</taxon>
        <taxon>Pseudomonadati</taxon>
        <taxon>Pseudomonadota</taxon>
        <taxon>Alphaproteobacteria</taxon>
        <taxon>Hyphomicrobiales</taxon>
        <taxon>Rhizobiaceae</taxon>
        <taxon>Ciceribacter</taxon>
    </lineage>
</organism>